<protein>
    <submittedName>
        <fullName evidence="1">Uncharacterized protein</fullName>
    </submittedName>
</protein>
<keyword evidence="2" id="KW-1185">Reference proteome</keyword>
<dbReference type="HOGENOM" id="CLU_1960945_0_0_1"/>
<gene>
    <name evidence="1" type="ORF">SEPMUDRAFT_152204</name>
</gene>
<dbReference type="EMBL" id="KB456271">
    <property type="protein sequence ID" value="EMF08581.1"/>
    <property type="molecule type" value="Genomic_DNA"/>
</dbReference>
<dbReference type="GeneID" id="27904439"/>
<organism evidence="1 2">
    <name type="scientific">Sphaerulina musiva (strain SO2202)</name>
    <name type="common">Poplar stem canker fungus</name>
    <name type="synonym">Septoria musiva</name>
    <dbReference type="NCBI Taxonomy" id="692275"/>
    <lineage>
        <taxon>Eukaryota</taxon>
        <taxon>Fungi</taxon>
        <taxon>Dikarya</taxon>
        <taxon>Ascomycota</taxon>
        <taxon>Pezizomycotina</taxon>
        <taxon>Dothideomycetes</taxon>
        <taxon>Dothideomycetidae</taxon>
        <taxon>Mycosphaerellales</taxon>
        <taxon>Mycosphaerellaceae</taxon>
        <taxon>Sphaerulina</taxon>
    </lineage>
</organism>
<sequence>MSITMPSDAGTRVRLGEDRLPSTIRTITMFAYHPHALLGSCYSTALCLEQFEAAQRQSGRRGELGGELLCQMIDAIVIEKGKARVRPLQGSAGLQVNTLRPGSSSLSSPFISQSSLILYTRGQTLGLR</sequence>
<dbReference type="RefSeq" id="XP_016756702.1">
    <property type="nucleotide sequence ID" value="XM_016907302.1"/>
</dbReference>
<dbReference type="AlphaFoldDB" id="M3CY19"/>
<name>M3CY19_SPHMS</name>
<evidence type="ECO:0000313" key="2">
    <source>
        <dbReference type="Proteomes" id="UP000016931"/>
    </source>
</evidence>
<dbReference type="Proteomes" id="UP000016931">
    <property type="component" value="Unassembled WGS sequence"/>
</dbReference>
<accession>M3CY19</accession>
<proteinExistence type="predicted"/>
<evidence type="ECO:0000313" key="1">
    <source>
        <dbReference type="EMBL" id="EMF08581.1"/>
    </source>
</evidence>
<reference evidence="1 2" key="1">
    <citation type="journal article" date="2012" name="PLoS Pathog.">
        <title>Diverse lifestyles and strategies of plant pathogenesis encoded in the genomes of eighteen Dothideomycetes fungi.</title>
        <authorList>
            <person name="Ohm R.A."/>
            <person name="Feau N."/>
            <person name="Henrissat B."/>
            <person name="Schoch C.L."/>
            <person name="Horwitz B.A."/>
            <person name="Barry K.W."/>
            <person name="Condon B.J."/>
            <person name="Copeland A.C."/>
            <person name="Dhillon B."/>
            <person name="Glaser F."/>
            <person name="Hesse C.N."/>
            <person name="Kosti I."/>
            <person name="LaButti K."/>
            <person name="Lindquist E.A."/>
            <person name="Lucas S."/>
            <person name="Salamov A.A."/>
            <person name="Bradshaw R.E."/>
            <person name="Ciuffetti L."/>
            <person name="Hamelin R.C."/>
            <person name="Kema G.H.J."/>
            <person name="Lawrence C."/>
            <person name="Scott J.A."/>
            <person name="Spatafora J.W."/>
            <person name="Turgeon B.G."/>
            <person name="de Wit P.J.G.M."/>
            <person name="Zhong S."/>
            <person name="Goodwin S.B."/>
            <person name="Grigoriev I.V."/>
        </authorList>
    </citation>
    <scope>NUCLEOTIDE SEQUENCE [LARGE SCALE GENOMIC DNA]</scope>
    <source>
        <strain evidence="1 2">SO2202</strain>
    </source>
</reference>